<evidence type="ECO:0000313" key="3">
    <source>
        <dbReference type="EMBL" id="KPV50387.1"/>
    </source>
</evidence>
<accession>A0A0P9CWE2</accession>
<dbReference type="Proteomes" id="UP000050509">
    <property type="component" value="Unassembled WGS sequence"/>
</dbReference>
<protein>
    <recommendedName>
        <fullName evidence="2">DUF2231 domain-containing protein</fullName>
    </recommendedName>
</protein>
<dbReference type="Pfam" id="PF09990">
    <property type="entry name" value="DUF2231"/>
    <property type="match status" value="1"/>
</dbReference>
<feature type="domain" description="DUF2231" evidence="2">
    <location>
        <begin position="9"/>
        <end position="143"/>
    </location>
</feature>
<keyword evidence="1" id="KW-1133">Transmembrane helix</keyword>
<feature type="transmembrane region" description="Helical" evidence="1">
    <location>
        <begin position="82"/>
        <end position="101"/>
    </location>
</feature>
<keyword evidence="1" id="KW-0472">Membrane</keyword>
<dbReference type="InterPro" id="IPR019251">
    <property type="entry name" value="DUF2231_TM"/>
</dbReference>
<dbReference type="AlphaFoldDB" id="A0A0P9CWE2"/>
<feature type="transmembrane region" description="Helical" evidence="1">
    <location>
        <begin position="113"/>
        <end position="132"/>
    </location>
</feature>
<dbReference type="EMBL" id="LJCR01001421">
    <property type="protein sequence ID" value="KPV50387.1"/>
    <property type="molecule type" value="Genomic_DNA"/>
</dbReference>
<evidence type="ECO:0000256" key="1">
    <source>
        <dbReference type="SAM" id="Phobius"/>
    </source>
</evidence>
<comment type="caution">
    <text evidence="3">The sequence shown here is derived from an EMBL/GenBank/DDBJ whole genome shotgun (WGS) entry which is preliminary data.</text>
</comment>
<organism evidence="3 4">
    <name type="scientific">Kouleothrix aurantiaca</name>
    <dbReference type="NCBI Taxonomy" id="186479"/>
    <lineage>
        <taxon>Bacteria</taxon>
        <taxon>Bacillati</taxon>
        <taxon>Chloroflexota</taxon>
        <taxon>Chloroflexia</taxon>
        <taxon>Chloroflexales</taxon>
        <taxon>Roseiflexineae</taxon>
        <taxon>Roseiflexaceae</taxon>
        <taxon>Kouleothrix</taxon>
    </lineage>
</organism>
<sequence length="157" mass="16813">MESRVKVLGHGTHPILVGLPIGLLASAVGFDLLGLITGDKKWRQIAFWNMAAGCLSGWVSMVPGAIDWWFLPGGTRAKRIGLIHAIIGDTTINLFAASWWARRHDPENPPMKATLLALLGGATLGAVGWFGGELVQRMGVSVDDDANLNAPNSLFED</sequence>
<evidence type="ECO:0000259" key="2">
    <source>
        <dbReference type="Pfam" id="PF09990"/>
    </source>
</evidence>
<name>A0A0P9CWE2_9CHLR</name>
<keyword evidence="1" id="KW-0812">Transmembrane</keyword>
<feature type="transmembrane region" description="Helical" evidence="1">
    <location>
        <begin position="15"/>
        <end position="35"/>
    </location>
</feature>
<evidence type="ECO:0000313" key="4">
    <source>
        <dbReference type="Proteomes" id="UP000050509"/>
    </source>
</evidence>
<feature type="transmembrane region" description="Helical" evidence="1">
    <location>
        <begin position="47"/>
        <end position="70"/>
    </location>
</feature>
<gene>
    <name evidence="3" type="ORF">SE17_27240</name>
</gene>
<proteinExistence type="predicted"/>
<keyword evidence="4" id="KW-1185">Reference proteome</keyword>
<reference evidence="3 4" key="1">
    <citation type="submission" date="2015-09" db="EMBL/GenBank/DDBJ databases">
        <title>Draft genome sequence of Kouleothrix aurantiaca JCM 19913.</title>
        <authorList>
            <person name="Hemp J."/>
        </authorList>
    </citation>
    <scope>NUCLEOTIDE SEQUENCE [LARGE SCALE GENOMIC DNA]</scope>
    <source>
        <strain evidence="3 4">COM-B</strain>
    </source>
</reference>